<keyword evidence="2" id="KW-0863">Zinc-finger</keyword>
<dbReference type="EMBL" id="KK583191">
    <property type="protein sequence ID" value="KDO34041.1"/>
    <property type="molecule type" value="Genomic_DNA"/>
</dbReference>
<sequence>MSPTTTTFPTTLRWLCRYGHIVDGTTAPSALRHWEENGVFEVENELQGDTMPLPNVTLEHVAICDWWAGHGTLQHLDTWMRYHMQHSWSLPLASVESTPGLGPLLLWHAGLAATALSFASSIDVLAPLEPGAPTTPPEALLQLWVLLTSMQPMTPPLDDIFLVQARRLLTYYPSHCSWTLATTDTTPTSHCSFPGCALFVPRACTLSVPHLISLLQSPLSWPSERLDNDDDRIALKIGGLSILHDLLRQLTSSAAKCELLRVLYERLEVDVDAGCFSVVYNAWQEPRVVFGSASSSSSPRKSKRRRDSDASPLQILERDLHTFHGHVEHGKLAKAIENLYVRSAKVLASAESDPLLKKRALTLWTVHFHDVSLIRRAGILHVLGDLLATDAPAFAMNAASDAIYSSPHAAPAHSCLPPRLRPIEKLVAGATTTRSLHNAAWHVFAWLGRQLMLSTEASTEALSRPSSAKPSLHCTSPRKRLSLPPKLVSATLDESLAHTYTVALDELRRVVSQLAKWNALAHSMVLCLDDSQAILLADPHVVSSTNTVFLSVKERASFDWSTDGFAISLVLYSERDEKEVNAATPGASMLLLANGDVATHELALSLCPDGRIGLQLRIEGTSVDVAVVSARPLPWGHWTHLVGRFNPTSRRLEVFVDGMLDAQSECIEVAAKSVLSHHTFTVGGFVPPSGIPPPHPPHLLLDDVAFHLHVLSEESITIMASAGSLLFRIQQRQVLDNYCDQLLSLLVAPSRALPPVDDVVSLVVALFPVAPPRSHDKLFSLLTNLLPALSPASALRESVLSFLVQCFSAAWFGSAHETYGPPGLSAALSTRKDSVLLHLLNARQLAPDGVATWLLFEQPVKAKSLPLLRASRARLATGVVTLLAHLLQSPLWQPTLLASLEAWVKSAATWTGQRGSLADTANMATVVLAVNVVASTPGGHPLPATMPTLVAWSLTSSVSMAGHEAPTVATPVSSAAEMREDIQLAQHMHLRSALLRLCRLQAPQTAAADALLKPGLIGLLQLAIQPLAEAVATVFGSDFDIISKLDTVQALLEWILDDAETPTDGGLKRKLALEMLSTVLFERLPYVNPRDVAPWWLVNATQKLQVLGGDVEMEEYRVKGLQHFPTIKLTGVSITAGTGMWFYEVVLLTDGLMQIGWVDMAFEANAIQGQGVGDHTNSWAYDGFRRKNGTSARSNTATGGTSATSSALGVAFEGLHLTHALFPAMSLNVDQAVQLHFAKNQFLYCPTLENAKLQPVANAIVGGVCEHSPSKGRLSVETDHEAAIDRRRTDLIDGLIGLGFSPEWALRCARETSLDINESAAIAWIMEQMEADALAARPSHASQYRMHHLQQLDGFCGHIEKPALTVDRPQWEAVVTHTDVSSEHCNVLLVDETCEEVYADEGLVVHDAKLPSTSEKRSVGFILSLADHCRDDEILPLYVIAETVLCVWSAQDATHELLRSGSLACDERLAQHASLFLQYLQRRLVDDATANDNGGPYEVLLQQLCDASPAFFELLVRDLLCHVRRATAKDMASTPLAPGHAGASAGPNLEWARWLAAVVRRLATTHPARIDSLYAPGIWQELWSALGATPNATVRHAIVSVLATLLDELPSTTIEVLQLQLRVKHLIEWLGEKLRKTRQARVLASAYTQAIFQLTSCLYRYVNPKTTSLVAAPPPALPVLLVEHVTSSTVVLSCPVDGATALELAMETVHSNGHVGLSDFVELVDPVDLHRHLPYTLSHLQPETVYHVRSIVGETRSPSTVVETLPESVLELDAGAVGGNLELLHHNMTARNRVNKKWHAVRASVGFTSGVHAWDVRIDKCVSKNIFVGVCTSDACLDNYVGSDAYGWGFLANKAVWHNKTKLQTYGDIFKQGDVVSVVLDLDVGTLSFARNGESFGVAVENLHGTHPSVVAPAYYPAISMYNKDDQVTLLPSSSSDAPVRSSVAGASSTVLLALASHHKLLEMRSLSLASTAEAYDHWCKWIAREEAVVMLDDGTWLLVTTTPDACRPFGLFPGDVIFTSKGMCTILGVAKHELYYSIEAHAPTGSPDAIGRWKVHVCRDMVGRPSEFPVTRRHDAPYPLAPLRLSHDEFLEAQRPWTLALDEALLEHVYTTLHFQRYSSVFDVHANDLEPVPLALTPIQCAARLAWLRYLNLQAHVVLPCISLTDASMQCLRRRLFRQLPLRYARELLKKTATATTLPATAADELDDDPPDLIKCNIRAPRPCTSFWETSGVDTGTDDGDDETDSNVFCQLAAFFASAGTRELRRQYAPPPPPYADGTAPIVTRTFRVHWEAPDATLPLEPAAAYAHVLNEAARVVQSPTYPLLAPTRSSTLWFNLPFLRPTDCFALGQLAGIAWRSGVHLPWYFSPLLWKLLVREPVTLHDWAPVVDDPTDVALALDMPNWSTDDFASHAVAFENDIVTQATAPRYIAGLLESLRTPYKPYLEALQRGLMSVVPPTCLGLFSAATLAAHLCPAAKLLALQARTQYAGALRRTSTVVAFFWRILHALSLDEMHLLERFIVGPHWSPYGTLQLTLSPGDAHGGGYPRVERSASDACVLVLPLYPTQDMLHKKLILAMTQSPDQYDDDGNDDNDDDDEAT</sequence>
<gene>
    <name evidence="9" type="ORF">SPRG_01315</name>
</gene>
<dbReference type="PANTHER" id="PTHR13363">
    <property type="entry name" value="RING FINGER AND SRY DOMAIN-CONTAINING"/>
    <property type="match status" value="1"/>
</dbReference>
<dbReference type="SUPFAM" id="SSF48371">
    <property type="entry name" value="ARM repeat"/>
    <property type="match status" value="1"/>
</dbReference>
<dbReference type="Proteomes" id="UP000030745">
    <property type="component" value="Unassembled WGS sequence"/>
</dbReference>
<dbReference type="SUPFAM" id="SSF49899">
    <property type="entry name" value="Concanavalin A-like lectins/glucanases"/>
    <property type="match status" value="3"/>
</dbReference>
<evidence type="ECO:0000256" key="2">
    <source>
        <dbReference type="ARBA" id="ARBA00022771"/>
    </source>
</evidence>
<name>A0A067D5R0_SAPPC</name>
<dbReference type="OrthoDB" id="195558at2759"/>
<dbReference type="InterPro" id="IPR043136">
    <property type="entry name" value="B30.2/SPRY_sf"/>
</dbReference>
<evidence type="ECO:0000313" key="9">
    <source>
        <dbReference type="EMBL" id="KDO34041.1"/>
    </source>
</evidence>
<dbReference type="InterPro" id="IPR035983">
    <property type="entry name" value="Hect_E3_ubiquitin_ligase"/>
</dbReference>
<evidence type="ECO:0000256" key="1">
    <source>
        <dbReference type="ARBA" id="ARBA00022723"/>
    </source>
</evidence>
<dbReference type="PANTHER" id="PTHR13363:SF5">
    <property type="entry name" value="E3 UBIQUITIN-PROTEIN LIGASE RNF123"/>
    <property type="match status" value="1"/>
</dbReference>
<dbReference type="Gene3D" id="2.60.120.920">
    <property type="match status" value="2"/>
</dbReference>
<evidence type="ECO:0000259" key="8">
    <source>
        <dbReference type="PROSITE" id="PS50237"/>
    </source>
</evidence>
<dbReference type="InterPro" id="IPR003877">
    <property type="entry name" value="SPRY_dom"/>
</dbReference>
<dbReference type="GO" id="GO:0051603">
    <property type="term" value="P:proteolysis involved in protein catabolic process"/>
    <property type="evidence" value="ECO:0007669"/>
    <property type="project" value="TreeGrafter"/>
</dbReference>
<dbReference type="CDD" id="cd11709">
    <property type="entry name" value="SPRY"/>
    <property type="match status" value="1"/>
</dbReference>
<dbReference type="InterPro" id="IPR000569">
    <property type="entry name" value="HECT_dom"/>
</dbReference>
<proteinExistence type="predicted"/>
<dbReference type="GO" id="GO:0005737">
    <property type="term" value="C:cytoplasm"/>
    <property type="evidence" value="ECO:0007669"/>
    <property type="project" value="TreeGrafter"/>
</dbReference>
<dbReference type="RefSeq" id="XP_012194926.1">
    <property type="nucleotide sequence ID" value="XM_012339536.1"/>
</dbReference>
<evidence type="ECO:0000256" key="6">
    <source>
        <dbReference type="SAM" id="MobiDB-lite"/>
    </source>
</evidence>
<accession>A0A067D5R0</accession>
<dbReference type="Gene3D" id="3.30.2410.10">
    <property type="entry name" value="Hect, E3 ligase catalytic domain"/>
    <property type="match status" value="1"/>
</dbReference>
<evidence type="ECO:0000256" key="3">
    <source>
        <dbReference type="ARBA" id="ARBA00022786"/>
    </source>
</evidence>
<dbReference type="GO" id="GO:0008270">
    <property type="term" value="F:zinc ion binding"/>
    <property type="evidence" value="ECO:0007669"/>
    <property type="project" value="UniProtKB-KW"/>
</dbReference>
<evidence type="ECO:0000313" key="10">
    <source>
        <dbReference type="Proteomes" id="UP000030745"/>
    </source>
</evidence>
<dbReference type="SUPFAM" id="SSF56204">
    <property type="entry name" value="Hect, E3 ligase catalytic domain"/>
    <property type="match status" value="1"/>
</dbReference>
<feature type="region of interest" description="Disordered" evidence="6">
    <location>
        <begin position="2581"/>
        <end position="2600"/>
    </location>
</feature>
<dbReference type="SMART" id="SM00449">
    <property type="entry name" value="SPRY"/>
    <property type="match status" value="1"/>
</dbReference>
<dbReference type="SMART" id="SM00119">
    <property type="entry name" value="HECTc"/>
    <property type="match status" value="1"/>
</dbReference>
<evidence type="ECO:0008006" key="11">
    <source>
        <dbReference type="Google" id="ProtNLM"/>
    </source>
</evidence>
<dbReference type="Pfam" id="PF00632">
    <property type="entry name" value="HECT"/>
    <property type="match status" value="1"/>
</dbReference>
<dbReference type="VEuPathDB" id="FungiDB:SPRG_01315"/>
<dbReference type="InterPro" id="IPR013320">
    <property type="entry name" value="ConA-like_dom_sf"/>
</dbReference>
<feature type="region of interest" description="Disordered" evidence="6">
    <location>
        <begin position="291"/>
        <end position="310"/>
    </location>
</feature>
<keyword evidence="3 5" id="KW-0833">Ubl conjugation pathway</keyword>
<comment type="caution">
    <text evidence="5">Lacks conserved residue(s) required for the propagation of feature annotation.</text>
</comment>
<dbReference type="STRING" id="695850.A0A067D5R0"/>
<dbReference type="InterPro" id="IPR045129">
    <property type="entry name" value="RNF123/RKP/RSPRY1"/>
</dbReference>
<organism evidence="9 10">
    <name type="scientific">Saprolegnia parasitica (strain CBS 223.65)</name>
    <dbReference type="NCBI Taxonomy" id="695850"/>
    <lineage>
        <taxon>Eukaryota</taxon>
        <taxon>Sar</taxon>
        <taxon>Stramenopiles</taxon>
        <taxon>Oomycota</taxon>
        <taxon>Saprolegniomycetes</taxon>
        <taxon>Saprolegniales</taxon>
        <taxon>Saprolegniaceae</taxon>
        <taxon>Saprolegnia</taxon>
    </lineage>
</organism>
<dbReference type="Gene3D" id="3.90.1750.10">
    <property type="entry name" value="Hect, E3 ligase catalytic domains"/>
    <property type="match status" value="1"/>
</dbReference>
<dbReference type="PROSITE" id="PS50237">
    <property type="entry name" value="HECT"/>
    <property type="match status" value="1"/>
</dbReference>
<feature type="domain" description="HECT" evidence="8">
    <location>
        <begin position="2445"/>
        <end position="2588"/>
    </location>
</feature>
<keyword evidence="4" id="KW-0862">Zinc</keyword>
<dbReference type="InterPro" id="IPR001870">
    <property type="entry name" value="B30.2/SPRY"/>
</dbReference>
<reference evidence="9 10" key="1">
    <citation type="journal article" date="2013" name="PLoS Genet.">
        <title>Distinctive expansion of potential virulence genes in the genome of the oomycete fish pathogen Saprolegnia parasitica.</title>
        <authorList>
            <person name="Jiang R.H."/>
            <person name="de Bruijn I."/>
            <person name="Haas B.J."/>
            <person name="Belmonte R."/>
            <person name="Lobach L."/>
            <person name="Christie J."/>
            <person name="van den Ackerveken G."/>
            <person name="Bottin A."/>
            <person name="Bulone V."/>
            <person name="Diaz-Moreno S.M."/>
            <person name="Dumas B."/>
            <person name="Fan L."/>
            <person name="Gaulin E."/>
            <person name="Govers F."/>
            <person name="Grenville-Briggs L.J."/>
            <person name="Horner N.R."/>
            <person name="Levin J.Z."/>
            <person name="Mammella M."/>
            <person name="Meijer H.J."/>
            <person name="Morris P."/>
            <person name="Nusbaum C."/>
            <person name="Oome S."/>
            <person name="Phillips A.J."/>
            <person name="van Rooyen D."/>
            <person name="Rzeszutek E."/>
            <person name="Saraiva M."/>
            <person name="Secombes C.J."/>
            <person name="Seidl M.F."/>
            <person name="Snel B."/>
            <person name="Stassen J.H."/>
            <person name="Sykes S."/>
            <person name="Tripathy S."/>
            <person name="van den Berg H."/>
            <person name="Vega-Arreguin J.C."/>
            <person name="Wawra S."/>
            <person name="Young S.K."/>
            <person name="Zeng Q."/>
            <person name="Dieguez-Uribeondo J."/>
            <person name="Russ C."/>
            <person name="Tyler B.M."/>
            <person name="van West P."/>
        </authorList>
    </citation>
    <scope>NUCLEOTIDE SEQUENCE [LARGE SCALE GENOMIC DNA]</scope>
    <source>
        <strain evidence="9 10">CBS 223.65</strain>
    </source>
</reference>
<dbReference type="InterPro" id="IPR016024">
    <property type="entry name" value="ARM-type_fold"/>
</dbReference>
<keyword evidence="10" id="KW-1185">Reference proteome</keyword>
<dbReference type="Gene3D" id="2.60.120.200">
    <property type="match status" value="1"/>
</dbReference>
<keyword evidence="1" id="KW-0479">Metal-binding</keyword>
<evidence type="ECO:0000256" key="5">
    <source>
        <dbReference type="PROSITE-ProRule" id="PRU00104"/>
    </source>
</evidence>
<evidence type="ECO:0000256" key="4">
    <source>
        <dbReference type="ARBA" id="ARBA00022833"/>
    </source>
</evidence>
<dbReference type="KEGG" id="spar:SPRG_01315"/>
<feature type="compositionally biased region" description="Acidic residues" evidence="6">
    <location>
        <begin position="2584"/>
        <end position="2600"/>
    </location>
</feature>
<evidence type="ECO:0000259" key="7">
    <source>
        <dbReference type="PROSITE" id="PS50188"/>
    </source>
</evidence>
<dbReference type="Pfam" id="PF00622">
    <property type="entry name" value="SPRY"/>
    <property type="match status" value="1"/>
</dbReference>
<dbReference type="GO" id="GO:0004842">
    <property type="term" value="F:ubiquitin-protein transferase activity"/>
    <property type="evidence" value="ECO:0007669"/>
    <property type="project" value="InterPro"/>
</dbReference>
<dbReference type="GeneID" id="24123912"/>
<protein>
    <recommendedName>
        <fullName evidence="11">HECT-type E3 ubiquitin transferase</fullName>
    </recommendedName>
</protein>
<feature type="domain" description="B30.2/SPRY" evidence="7">
    <location>
        <begin position="1749"/>
        <end position="1937"/>
    </location>
</feature>
<dbReference type="PROSITE" id="PS50188">
    <property type="entry name" value="B302_SPRY"/>
    <property type="match status" value="1"/>
</dbReference>